<dbReference type="HOGENOM" id="CLU_434422_0_0_1"/>
<keyword evidence="2" id="KW-0812">Transmembrane</keyword>
<dbReference type="KEGG" id="ehx:EMIHUDRAFT_468291"/>
<dbReference type="EnsemblProtists" id="EOD30785">
    <property type="protein sequence ID" value="EOD30785"/>
    <property type="gene ID" value="EMIHUDRAFT_468291"/>
</dbReference>
<reference evidence="3" key="2">
    <citation type="submission" date="2024-10" db="UniProtKB">
        <authorList>
            <consortium name="EnsemblProtists"/>
        </authorList>
    </citation>
    <scope>IDENTIFICATION</scope>
</reference>
<dbReference type="GO" id="GO:0020037">
    <property type="term" value="F:heme binding"/>
    <property type="evidence" value="ECO:0007669"/>
    <property type="project" value="InterPro"/>
</dbReference>
<dbReference type="GO" id="GO:0005506">
    <property type="term" value="F:iron ion binding"/>
    <property type="evidence" value="ECO:0007669"/>
    <property type="project" value="InterPro"/>
</dbReference>
<evidence type="ECO:0000256" key="1">
    <source>
        <dbReference type="SAM" id="MobiDB-lite"/>
    </source>
</evidence>
<evidence type="ECO:0008006" key="5">
    <source>
        <dbReference type="Google" id="ProtNLM"/>
    </source>
</evidence>
<dbReference type="RefSeq" id="XP_005783214.1">
    <property type="nucleotide sequence ID" value="XM_005783157.1"/>
</dbReference>
<sequence length="642" mass="69579">MPDAGKDDAPLLAKPRQEYISRKREEFAVAGSQTATHAFGTPYLRSCSLDAVLSWIAFLFICWPIGVVLVLSGCCCGPLLFQRFAMWCLTGPLRNSLLGVLLMRIPSLTYDLAMNGYQFLFQGFEQRMWTDTLLPARREYLDANFGRNLMLWDTVRIGDYGLAREIALDPHRKRAGCLDGWLIKGATLPQATNLPLFFHTGAEYHTAWRKAFREHITGEQYAGRCAPSVVAKLKDGGRAAREEARPHLNAWLASGWGGIQPPAALGSRWMAQPVFETLASLLLDVRPTALEGEAKEAWDDLITKVAIYTTVGALYWLLPPSYPPLLQTAGTLAPSALKRFLYLHCNSARPEALAGRPVDWRAFADAVPGVESVTADVNGVRPSGSGASCCEATCGSCLGSSDVPSREEPKVDKLLDSVCMALLLAAAAGTTSGCSNTLAKLLRFPRGVFPKALGNSPQWTEDADEMAALFRACPTDFVIEALRLACPVAGSHKVLDKPMQCPFLDGTVTLPAESIVVANYNTAHLDPKEWGDDAMAFAPGRADHDRYLVWNGPFGRGWENEQPPAPRQCPGEEHAVAVISIVVGAFLDYHKPAGGGPPKNTRTAGDAEAASEPVARSLASEPPQSKSHPLATFCYYAFGGSQ</sequence>
<accession>A0A0D3K4V0</accession>
<proteinExistence type="predicted"/>
<dbReference type="SUPFAM" id="SSF48264">
    <property type="entry name" value="Cytochrome P450"/>
    <property type="match status" value="1"/>
</dbReference>
<dbReference type="GO" id="GO:0004497">
    <property type="term" value="F:monooxygenase activity"/>
    <property type="evidence" value="ECO:0007669"/>
    <property type="project" value="InterPro"/>
</dbReference>
<keyword evidence="2" id="KW-0472">Membrane</keyword>
<reference evidence="4" key="1">
    <citation type="journal article" date="2013" name="Nature">
        <title>Pan genome of the phytoplankton Emiliania underpins its global distribution.</title>
        <authorList>
            <person name="Read B.A."/>
            <person name="Kegel J."/>
            <person name="Klute M.J."/>
            <person name="Kuo A."/>
            <person name="Lefebvre S.C."/>
            <person name="Maumus F."/>
            <person name="Mayer C."/>
            <person name="Miller J."/>
            <person name="Monier A."/>
            <person name="Salamov A."/>
            <person name="Young J."/>
            <person name="Aguilar M."/>
            <person name="Claverie J.M."/>
            <person name="Frickenhaus S."/>
            <person name="Gonzalez K."/>
            <person name="Herman E.K."/>
            <person name="Lin Y.C."/>
            <person name="Napier J."/>
            <person name="Ogata H."/>
            <person name="Sarno A.F."/>
            <person name="Shmutz J."/>
            <person name="Schroeder D."/>
            <person name="de Vargas C."/>
            <person name="Verret F."/>
            <person name="von Dassow P."/>
            <person name="Valentin K."/>
            <person name="Van de Peer Y."/>
            <person name="Wheeler G."/>
            <person name="Dacks J.B."/>
            <person name="Delwiche C.F."/>
            <person name="Dyhrman S.T."/>
            <person name="Glockner G."/>
            <person name="John U."/>
            <person name="Richards T."/>
            <person name="Worden A.Z."/>
            <person name="Zhang X."/>
            <person name="Grigoriev I.V."/>
            <person name="Allen A.E."/>
            <person name="Bidle K."/>
            <person name="Borodovsky M."/>
            <person name="Bowler C."/>
            <person name="Brownlee C."/>
            <person name="Cock J.M."/>
            <person name="Elias M."/>
            <person name="Gladyshev V.N."/>
            <person name="Groth M."/>
            <person name="Guda C."/>
            <person name="Hadaegh A."/>
            <person name="Iglesias-Rodriguez M.D."/>
            <person name="Jenkins J."/>
            <person name="Jones B.M."/>
            <person name="Lawson T."/>
            <person name="Leese F."/>
            <person name="Lindquist E."/>
            <person name="Lobanov A."/>
            <person name="Lomsadze A."/>
            <person name="Malik S.B."/>
            <person name="Marsh M.E."/>
            <person name="Mackinder L."/>
            <person name="Mock T."/>
            <person name="Mueller-Roeber B."/>
            <person name="Pagarete A."/>
            <person name="Parker M."/>
            <person name="Probert I."/>
            <person name="Quesneville H."/>
            <person name="Raines C."/>
            <person name="Rensing S.A."/>
            <person name="Riano-Pachon D.M."/>
            <person name="Richier S."/>
            <person name="Rokitta S."/>
            <person name="Shiraiwa Y."/>
            <person name="Soanes D.M."/>
            <person name="van der Giezen M."/>
            <person name="Wahlund T.M."/>
            <person name="Williams B."/>
            <person name="Wilson W."/>
            <person name="Wolfe G."/>
            <person name="Wurch L.L."/>
        </authorList>
    </citation>
    <scope>NUCLEOTIDE SEQUENCE</scope>
</reference>
<dbReference type="GO" id="GO:0016705">
    <property type="term" value="F:oxidoreductase activity, acting on paired donors, with incorporation or reduction of molecular oxygen"/>
    <property type="evidence" value="ECO:0007669"/>
    <property type="project" value="InterPro"/>
</dbReference>
<dbReference type="GeneID" id="17276058"/>
<evidence type="ECO:0000313" key="4">
    <source>
        <dbReference type="Proteomes" id="UP000013827"/>
    </source>
</evidence>
<organism evidence="3 4">
    <name type="scientific">Emiliania huxleyi (strain CCMP1516)</name>
    <dbReference type="NCBI Taxonomy" id="280463"/>
    <lineage>
        <taxon>Eukaryota</taxon>
        <taxon>Haptista</taxon>
        <taxon>Haptophyta</taxon>
        <taxon>Prymnesiophyceae</taxon>
        <taxon>Isochrysidales</taxon>
        <taxon>Noelaerhabdaceae</taxon>
        <taxon>Emiliania</taxon>
    </lineage>
</organism>
<keyword evidence="4" id="KW-1185">Reference proteome</keyword>
<feature type="region of interest" description="Disordered" evidence="1">
    <location>
        <begin position="593"/>
        <end position="628"/>
    </location>
</feature>
<dbReference type="Gene3D" id="1.10.630.10">
    <property type="entry name" value="Cytochrome P450"/>
    <property type="match status" value="1"/>
</dbReference>
<dbReference type="PaxDb" id="2903-EOD30785"/>
<dbReference type="InterPro" id="IPR036396">
    <property type="entry name" value="Cyt_P450_sf"/>
</dbReference>
<evidence type="ECO:0000313" key="3">
    <source>
        <dbReference type="EnsemblProtists" id="EOD30785"/>
    </source>
</evidence>
<name>A0A0D3K4V0_EMIH1</name>
<protein>
    <recommendedName>
        <fullName evidence="5">Cytochrome P450</fullName>
    </recommendedName>
</protein>
<keyword evidence="2" id="KW-1133">Transmembrane helix</keyword>
<dbReference type="Proteomes" id="UP000013827">
    <property type="component" value="Unassembled WGS sequence"/>
</dbReference>
<feature type="transmembrane region" description="Helical" evidence="2">
    <location>
        <begin position="52"/>
        <end position="72"/>
    </location>
</feature>
<dbReference type="AlphaFoldDB" id="A0A0D3K4V0"/>
<evidence type="ECO:0000256" key="2">
    <source>
        <dbReference type="SAM" id="Phobius"/>
    </source>
</evidence>